<keyword evidence="2" id="KW-0813">Transport</keyword>
<feature type="transmembrane region" description="Helical" evidence="7">
    <location>
        <begin position="20"/>
        <end position="41"/>
    </location>
</feature>
<keyword evidence="3" id="KW-1003">Cell membrane</keyword>
<gene>
    <name evidence="9" type="ORF">FKG94_00135</name>
</gene>
<evidence type="ECO:0000256" key="5">
    <source>
        <dbReference type="ARBA" id="ARBA00022989"/>
    </source>
</evidence>
<evidence type="ECO:0000256" key="6">
    <source>
        <dbReference type="ARBA" id="ARBA00023136"/>
    </source>
</evidence>
<dbReference type="OrthoDB" id="9775268at2"/>
<accession>A0A545UBE4</accession>
<feature type="transmembrane region" description="Helical" evidence="7">
    <location>
        <begin position="300"/>
        <end position="318"/>
    </location>
</feature>
<keyword evidence="4 7" id="KW-0812">Transmembrane</keyword>
<evidence type="ECO:0000256" key="4">
    <source>
        <dbReference type="ARBA" id="ARBA00022692"/>
    </source>
</evidence>
<dbReference type="PANTHER" id="PTHR23513:SF11">
    <property type="entry name" value="STAPHYLOFERRIN A TRANSPORTER"/>
    <property type="match status" value="1"/>
</dbReference>
<feature type="transmembrane region" description="Helical" evidence="7">
    <location>
        <begin position="89"/>
        <end position="111"/>
    </location>
</feature>
<feature type="transmembrane region" description="Helical" evidence="7">
    <location>
        <begin position="386"/>
        <end position="405"/>
    </location>
</feature>
<feature type="transmembrane region" description="Helical" evidence="7">
    <location>
        <begin position="174"/>
        <end position="202"/>
    </location>
</feature>
<dbReference type="Gene3D" id="1.20.1250.20">
    <property type="entry name" value="MFS general substrate transporter like domains"/>
    <property type="match status" value="1"/>
</dbReference>
<reference evidence="9 10" key="1">
    <citation type="submission" date="2019-06" db="EMBL/GenBank/DDBJ databases">
        <title>Whole genome sequence for Cellvibrionaceae sp. R142.</title>
        <authorList>
            <person name="Wang G."/>
        </authorList>
    </citation>
    <scope>NUCLEOTIDE SEQUENCE [LARGE SCALE GENOMIC DNA]</scope>
    <source>
        <strain evidence="9 10">R142</strain>
    </source>
</reference>
<evidence type="ECO:0000256" key="7">
    <source>
        <dbReference type="SAM" id="Phobius"/>
    </source>
</evidence>
<proteinExistence type="predicted"/>
<evidence type="ECO:0000256" key="1">
    <source>
        <dbReference type="ARBA" id="ARBA00004651"/>
    </source>
</evidence>
<evidence type="ECO:0000313" key="10">
    <source>
        <dbReference type="Proteomes" id="UP000319732"/>
    </source>
</evidence>
<dbReference type="SUPFAM" id="SSF103473">
    <property type="entry name" value="MFS general substrate transporter"/>
    <property type="match status" value="1"/>
</dbReference>
<dbReference type="GO" id="GO:0022857">
    <property type="term" value="F:transmembrane transporter activity"/>
    <property type="evidence" value="ECO:0007669"/>
    <property type="project" value="InterPro"/>
</dbReference>
<evidence type="ECO:0000256" key="3">
    <source>
        <dbReference type="ARBA" id="ARBA00022475"/>
    </source>
</evidence>
<dbReference type="InterPro" id="IPR020846">
    <property type="entry name" value="MFS_dom"/>
</dbReference>
<name>A0A545UBE4_9GAMM</name>
<keyword evidence="6 7" id="KW-0472">Membrane</keyword>
<feature type="transmembrane region" description="Helical" evidence="7">
    <location>
        <begin position="61"/>
        <end position="82"/>
    </location>
</feature>
<dbReference type="InterPro" id="IPR036259">
    <property type="entry name" value="MFS_trans_sf"/>
</dbReference>
<keyword evidence="5 7" id="KW-1133">Transmembrane helix</keyword>
<protein>
    <submittedName>
        <fullName evidence="9">MFS transporter</fullName>
    </submittedName>
</protein>
<dbReference type="PROSITE" id="PS50850">
    <property type="entry name" value="MFS"/>
    <property type="match status" value="1"/>
</dbReference>
<feature type="domain" description="Major facilitator superfamily (MFS) profile" evidence="8">
    <location>
        <begin position="24"/>
        <end position="411"/>
    </location>
</feature>
<dbReference type="CDD" id="cd06173">
    <property type="entry name" value="MFS_MefA_like"/>
    <property type="match status" value="1"/>
</dbReference>
<feature type="transmembrane region" description="Helical" evidence="7">
    <location>
        <begin position="117"/>
        <end position="137"/>
    </location>
</feature>
<comment type="caution">
    <text evidence="9">The sequence shown here is derived from an EMBL/GenBank/DDBJ whole genome shotgun (WGS) entry which is preliminary data.</text>
</comment>
<comment type="subcellular location">
    <subcellularLocation>
        <location evidence="1">Cell membrane</location>
        <topology evidence="1">Multi-pass membrane protein</topology>
    </subcellularLocation>
</comment>
<dbReference type="AlphaFoldDB" id="A0A545UBE4"/>
<dbReference type="PANTHER" id="PTHR23513">
    <property type="entry name" value="INTEGRAL MEMBRANE EFFLUX PROTEIN-RELATED"/>
    <property type="match status" value="1"/>
</dbReference>
<evidence type="ECO:0000313" key="9">
    <source>
        <dbReference type="EMBL" id="TQV86791.1"/>
    </source>
</evidence>
<feature type="transmembrane region" description="Helical" evidence="7">
    <location>
        <begin position="269"/>
        <end position="288"/>
    </location>
</feature>
<organism evidence="9 10">
    <name type="scientific">Exilibacterium tricleocarpae</name>
    <dbReference type="NCBI Taxonomy" id="2591008"/>
    <lineage>
        <taxon>Bacteria</taxon>
        <taxon>Pseudomonadati</taxon>
        <taxon>Pseudomonadota</taxon>
        <taxon>Gammaproteobacteria</taxon>
        <taxon>Cellvibrionales</taxon>
        <taxon>Cellvibrionaceae</taxon>
        <taxon>Exilibacterium</taxon>
    </lineage>
</organism>
<sequence>MNQASSSPAPSPTVSAWAPFGHAAFALLWTATLVSNIGTWMHDVGAGWLMTTLDPSPATVSLVQTATTLPVFLFALLAGTLADRFDKRTLLITINILLLLVAVGLATLVALQRMSPGLLIAFTFLIGTGAAFLGPAWQSVVPELVPRRHLTPAIALNSMGINISRAIGPALAGFLITGIGLSAPFVLNAASHVVIILALFIWRPAPATARTLPPEPMIAAMLTGLRHAAHNAPLKSTLVRALAFFLFASAYWSLLPLVARGLPGGGAELYGILLGAVGTGAVAGALLLPGVKSTFNSHQLAALGTAVTAFAMAVLATVTLPIAAAGAALLGGFGWIIVLTSLNVSAQTALPNWVRARGLAIYLMVFFGAMAAGSALWGQVANLTSVPAALLAAAIGALAAIAVTWRVRLGQAEEFDLSPSAHWPAPVVDTAVDAVPDRGPVMVTITYMIDPATQADFLQTIYQLGEGRYRDGAYQWGVYQDAGSPQRWIEWFLVPSWAEHLRQHERVSHHDKDIQEVIKQFHITDDTPNVEHWLAPVPASSDPKSEN</sequence>
<dbReference type="Proteomes" id="UP000319732">
    <property type="component" value="Unassembled WGS sequence"/>
</dbReference>
<evidence type="ECO:0000256" key="2">
    <source>
        <dbReference type="ARBA" id="ARBA00022448"/>
    </source>
</evidence>
<feature type="transmembrane region" description="Helical" evidence="7">
    <location>
        <begin position="358"/>
        <end position="380"/>
    </location>
</feature>
<feature type="transmembrane region" description="Helical" evidence="7">
    <location>
        <begin position="238"/>
        <end position="257"/>
    </location>
</feature>
<dbReference type="GO" id="GO:0005886">
    <property type="term" value="C:plasma membrane"/>
    <property type="evidence" value="ECO:0007669"/>
    <property type="project" value="UniProtKB-SubCell"/>
</dbReference>
<evidence type="ECO:0000259" key="8">
    <source>
        <dbReference type="PROSITE" id="PS50850"/>
    </source>
</evidence>
<feature type="transmembrane region" description="Helical" evidence="7">
    <location>
        <begin position="324"/>
        <end position="346"/>
    </location>
</feature>
<dbReference type="RefSeq" id="WP_142902158.1">
    <property type="nucleotide sequence ID" value="NZ_ML660087.1"/>
</dbReference>
<dbReference type="Pfam" id="PF05977">
    <property type="entry name" value="MFS_3"/>
    <property type="match status" value="1"/>
</dbReference>
<dbReference type="EMBL" id="VHSG01000001">
    <property type="protein sequence ID" value="TQV86791.1"/>
    <property type="molecule type" value="Genomic_DNA"/>
</dbReference>
<keyword evidence="10" id="KW-1185">Reference proteome</keyword>
<dbReference type="InterPro" id="IPR010290">
    <property type="entry name" value="TM_effector"/>
</dbReference>